<evidence type="ECO:0000256" key="4">
    <source>
        <dbReference type="SAM" id="SignalP"/>
    </source>
</evidence>
<dbReference type="OMA" id="WVIHPLS"/>
<dbReference type="PROSITE" id="PS51362">
    <property type="entry name" value="TGF_BETA_2"/>
    <property type="match status" value="1"/>
</dbReference>
<keyword evidence="3" id="KW-0339">Growth factor</keyword>
<dbReference type="Ensembl" id="ENSSAUT00010023623.1">
    <property type="protein sequence ID" value="ENSSAUP00010022368.1"/>
    <property type="gene ID" value="ENSSAUG00010009864.1"/>
</dbReference>
<feature type="domain" description="TGF-beta family profile" evidence="5">
    <location>
        <begin position="88"/>
        <end position="205"/>
    </location>
</feature>
<feature type="signal peptide" evidence="4">
    <location>
        <begin position="1"/>
        <end position="19"/>
    </location>
</feature>
<dbReference type="Gene3D" id="2.10.90.10">
    <property type="entry name" value="Cystine-knot cytokines"/>
    <property type="match status" value="1"/>
</dbReference>
<reference evidence="6" key="1">
    <citation type="submission" date="2021-04" db="EMBL/GenBank/DDBJ databases">
        <authorList>
            <consortium name="Wellcome Sanger Institute Data Sharing"/>
        </authorList>
    </citation>
    <scope>NUCLEOTIDE SEQUENCE [LARGE SCALE GENOMIC DNA]</scope>
</reference>
<dbReference type="InParanoid" id="A0A671V6L4"/>
<dbReference type="AlphaFoldDB" id="A0A671V6L4"/>
<organism evidence="6 7">
    <name type="scientific">Sparus aurata</name>
    <name type="common">Gilthead sea bream</name>
    <dbReference type="NCBI Taxonomy" id="8175"/>
    <lineage>
        <taxon>Eukaryota</taxon>
        <taxon>Metazoa</taxon>
        <taxon>Chordata</taxon>
        <taxon>Craniata</taxon>
        <taxon>Vertebrata</taxon>
        <taxon>Euteleostomi</taxon>
        <taxon>Actinopterygii</taxon>
        <taxon>Neopterygii</taxon>
        <taxon>Teleostei</taxon>
        <taxon>Neoteleostei</taxon>
        <taxon>Acanthomorphata</taxon>
        <taxon>Eupercaria</taxon>
        <taxon>Spariformes</taxon>
        <taxon>Sparidae</taxon>
        <taxon>Sparus</taxon>
    </lineage>
</organism>
<gene>
    <name evidence="6" type="primary">gsdf</name>
</gene>
<dbReference type="GeneTree" id="ENSGT00400000024763"/>
<keyword evidence="7" id="KW-1185">Reference proteome</keyword>
<reference evidence="6" key="2">
    <citation type="submission" date="2025-08" db="UniProtKB">
        <authorList>
            <consortium name="Ensembl"/>
        </authorList>
    </citation>
    <scope>IDENTIFICATION</scope>
</reference>
<dbReference type="SMART" id="SM00204">
    <property type="entry name" value="TGFB"/>
    <property type="match status" value="1"/>
</dbReference>
<evidence type="ECO:0000256" key="1">
    <source>
        <dbReference type="ARBA" id="ARBA00004613"/>
    </source>
</evidence>
<evidence type="ECO:0000313" key="7">
    <source>
        <dbReference type="Proteomes" id="UP000472265"/>
    </source>
</evidence>
<dbReference type="SUPFAM" id="SSF57501">
    <property type="entry name" value="Cystine-knot cytokines"/>
    <property type="match status" value="1"/>
</dbReference>
<sequence>MSLTFTVLTMLLGVSVVTAFVLQSSEQEPAASANSPVSHHRCQVESLESIRKALLSSLGLQVEPQLPAGGLTAVREQWTRTYNNIAHKAKDTAIPAVSGYSVSHDDENSTSLKCCSMASEIFMRDLGWDSWVIYPISLTVVQCAICNLEANTVQCPSSDINVQDSQVPVPCCNPISHITVPVVYMDEFSTIVISSVQLTSSCGCGHSNIQLPSEE</sequence>
<feature type="chain" id="PRO_5025500552" evidence="4">
    <location>
        <begin position="20"/>
        <end position="215"/>
    </location>
</feature>
<dbReference type="CDD" id="cd19379">
    <property type="entry name" value="TGF_beta_GSDF"/>
    <property type="match status" value="1"/>
</dbReference>
<keyword evidence="4" id="KW-0732">Signal</keyword>
<name>A0A671V6L4_SPAAU</name>
<evidence type="ECO:0000313" key="6">
    <source>
        <dbReference type="Ensembl" id="ENSSAUP00010022368.1"/>
    </source>
</evidence>
<evidence type="ECO:0000256" key="2">
    <source>
        <dbReference type="ARBA" id="ARBA00022525"/>
    </source>
</evidence>
<dbReference type="OrthoDB" id="8997642at2759"/>
<dbReference type="Proteomes" id="UP000472265">
    <property type="component" value="Chromosome 12"/>
</dbReference>
<proteinExistence type="inferred from homology"/>
<protein>
    <submittedName>
        <fullName evidence="6">Growth/differentiation factor 6-B-like</fullName>
    </submittedName>
</protein>
<evidence type="ECO:0000259" key="5">
    <source>
        <dbReference type="PROSITE" id="PS51362"/>
    </source>
</evidence>
<dbReference type="Pfam" id="PF00019">
    <property type="entry name" value="TGF_beta"/>
    <property type="match status" value="1"/>
</dbReference>
<dbReference type="GO" id="GO:0008083">
    <property type="term" value="F:growth factor activity"/>
    <property type="evidence" value="ECO:0007669"/>
    <property type="project" value="UniProtKB-KW"/>
</dbReference>
<dbReference type="InterPro" id="IPR001839">
    <property type="entry name" value="TGF-b_C"/>
</dbReference>
<reference evidence="6" key="3">
    <citation type="submission" date="2025-09" db="UniProtKB">
        <authorList>
            <consortium name="Ensembl"/>
        </authorList>
    </citation>
    <scope>IDENTIFICATION</scope>
</reference>
<comment type="subcellular location">
    <subcellularLocation>
        <location evidence="1">Secreted</location>
    </subcellularLocation>
</comment>
<dbReference type="GO" id="GO:0005576">
    <property type="term" value="C:extracellular region"/>
    <property type="evidence" value="ECO:0007669"/>
    <property type="project" value="UniProtKB-SubCell"/>
</dbReference>
<comment type="similarity">
    <text evidence="3">Belongs to the TGF-beta family.</text>
</comment>
<evidence type="ECO:0000256" key="3">
    <source>
        <dbReference type="RuleBase" id="RU000354"/>
    </source>
</evidence>
<accession>A0A671V6L4</accession>
<dbReference type="InterPro" id="IPR029034">
    <property type="entry name" value="Cystine-knot_cytokine"/>
</dbReference>
<keyword evidence="2" id="KW-0964">Secreted</keyword>